<protein>
    <recommendedName>
        <fullName evidence="1">Beta-lactamase-related domain-containing protein</fullName>
    </recommendedName>
</protein>
<dbReference type="PANTHER" id="PTHR46825:SF15">
    <property type="entry name" value="BETA-LACTAMASE-RELATED DOMAIN-CONTAINING PROTEIN"/>
    <property type="match status" value="1"/>
</dbReference>
<feature type="domain" description="Beta-lactamase-related" evidence="1">
    <location>
        <begin position="18"/>
        <end position="365"/>
    </location>
</feature>
<dbReference type="EMBL" id="JAZGQO010000011">
    <property type="protein sequence ID" value="KAK6173053.1"/>
    <property type="molecule type" value="Genomic_DNA"/>
</dbReference>
<organism evidence="2 3">
    <name type="scientific">Patella caerulea</name>
    <name type="common">Rayed Mediterranean limpet</name>
    <dbReference type="NCBI Taxonomy" id="87958"/>
    <lineage>
        <taxon>Eukaryota</taxon>
        <taxon>Metazoa</taxon>
        <taxon>Spiralia</taxon>
        <taxon>Lophotrochozoa</taxon>
        <taxon>Mollusca</taxon>
        <taxon>Gastropoda</taxon>
        <taxon>Patellogastropoda</taxon>
        <taxon>Patelloidea</taxon>
        <taxon>Patellidae</taxon>
        <taxon>Patella</taxon>
    </lineage>
</organism>
<dbReference type="Gene3D" id="3.40.710.10">
    <property type="entry name" value="DD-peptidase/beta-lactamase superfamily"/>
    <property type="match status" value="1"/>
</dbReference>
<dbReference type="PANTHER" id="PTHR46825">
    <property type="entry name" value="D-ALANYL-D-ALANINE-CARBOXYPEPTIDASE/ENDOPEPTIDASE AMPH"/>
    <property type="match status" value="1"/>
</dbReference>
<sequence>MSDFTYQSRRAPPNLQKFERTVKNILKCRNVPAASIALVRDNIVLLSKNYGYADPERQIPSNRNTKFCIGSLTKAFTAVILSKILSEHPNVTWETSVKSILGDEFQLSDDVRTDLVNIQDLLSHRVGTPAYFNALLVGFPEDVTREKLIRRLRFMPAVAPFRSKFMYSNYMYTLAGYVAETLSGKSWETLVKEYMLTPLKMTTSGFINERTDFKDIALPCAVKHGKLINLDPILLQSVHPCGPAGSLFSTSDDMARWLLMLLSSGRDMSNKEVFKSDVLEQTFKPVMPLPFPDQDLHRTRYPIADVQMSYDLGWVTSYYRGYKKIWHSGGITTHSSRLWFYPENNVGVYAAVNGPQTREKIYALRALMSYASDMLLGEEPWLNDTTVCTFPAPWDVRVDVKEPKISRDIASEIRLRPSRDLVGRYFHLGFGEIRVYFGKSGALVLHFGRFGTMVLHQENGLKFSGKYFGPLWFVTDSDDSFEPEKVRFVRSGGKTTGLYFHVDPAYNASFFKKGRMPVIWLENKNSRNTSERPCISGSISTWTNVFELMFLCLVIGCKLI</sequence>
<reference evidence="2 3" key="1">
    <citation type="submission" date="2024-01" db="EMBL/GenBank/DDBJ databases">
        <title>The genome of the rayed Mediterranean limpet Patella caerulea (Linnaeus, 1758).</title>
        <authorList>
            <person name="Anh-Thu Weber A."/>
            <person name="Halstead-Nussloch G."/>
        </authorList>
    </citation>
    <scope>NUCLEOTIDE SEQUENCE [LARGE SCALE GENOMIC DNA]</scope>
    <source>
        <strain evidence="2">AATW-2023a</strain>
        <tissue evidence="2">Whole specimen</tissue>
    </source>
</reference>
<dbReference type="SUPFAM" id="SSF56601">
    <property type="entry name" value="beta-lactamase/transpeptidase-like"/>
    <property type="match status" value="1"/>
</dbReference>
<dbReference type="InterPro" id="IPR012338">
    <property type="entry name" value="Beta-lactam/transpept-like"/>
</dbReference>
<name>A0AAN8PDY9_PATCE</name>
<comment type="caution">
    <text evidence="2">The sequence shown here is derived from an EMBL/GenBank/DDBJ whole genome shotgun (WGS) entry which is preliminary data.</text>
</comment>
<dbReference type="AlphaFoldDB" id="A0AAN8PDY9"/>
<accession>A0AAN8PDY9</accession>
<dbReference type="InterPro" id="IPR050491">
    <property type="entry name" value="AmpC-like"/>
</dbReference>
<dbReference type="Pfam" id="PF00144">
    <property type="entry name" value="Beta-lactamase"/>
    <property type="match status" value="1"/>
</dbReference>
<gene>
    <name evidence="2" type="ORF">SNE40_016587</name>
</gene>
<evidence type="ECO:0000259" key="1">
    <source>
        <dbReference type="Pfam" id="PF00144"/>
    </source>
</evidence>
<evidence type="ECO:0000313" key="2">
    <source>
        <dbReference type="EMBL" id="KAK6173053.1"/>
    </source>
</evidence>
<dbReference type="Proteomes" id="UP001347796">
    <property type="component" value="Unassembled WGS sequence"/>
</dbReference>
<proteinExistence type="predicted"/>
<dbReference type="InterPro" id="IPR001466">
    <property type="entry name" value="Beta-lactam-related"/>
</dbReference>
<evidence type="ECO:0000313" key="3">
    <source>
        <dbReference type="Proteomes" id="UP001347796"/>
    </source>
</evidence>
<keyword evidence="3" id="KW-1185">Reference proteome</keyword>